<feature type="compositionally biased region" description="Basic and acidic residues" evidence="1">
    <location>
        <begin position="1"/>
        <end position="22"/>
    </location>
</feature>
<proteinExistence type="predicted"/>
<feature type="compositionally biased region" description="Pro residues" evidence="1">
    <location>
        <begin position="279"/>
        <end position="290"/>
    </location>
</feature>
<dbReference type="Proteomes" id="UP001152747">
    <property type="component" value="Unassembled WGS sequence"/>
</dbReference>
<reference evidence="2" key="1">
    <citation type="submission" date="2022-11" db="EMBL/GenBank/DDBJ databases">
        <authorList>
            <person name="Kikuchi T."/>
        </authorList>
    </citation>
    <scope>NUCLEOTIDE SEQUENCE</scope>
    <source>
        <strain evidence="2">PS1010</strain>
    </source>
</reference>
<sequence length="535" mass="59978">MSPTKRKSDSEEYPGPEKKAVPEGDLELPMDRTQEDEEAPNNTVAPPNPQIFDPSLDEPFSPFSDKSDTDLSPIEVVRPPPSLPPPSPPRQSPITPRRSRSEPSTPTDGEPLTKKIKFPADLMDIRDRSKRESIETRQIFKESYQDVVDMSKVTERSEGSQRTSPVLTPMPIQRAEVMVIPQNPPQAVEYLNKAEVHSAQMVGIPQQLENVELLAAEMNHAQLVAIPRNLANVQILDAQRHNGEVMDIVVAPVQIVQFAAPPPPPPARELDDLNEDVAGPPPPAAPPAPQQAPIAQQQPPQIVAPAQPPQVAAPAHPPQAAAAPQIAAPQQVAAPQPPSPPPSSSSSSHQDDWVEEVQKWLDVIQRCFDAVIRGPVTNQTIDGIQSLTRCRSTLRRWLRAEPADSDDKMDKMIQRMKLLNIPLLCFDFLNISIFPIIQMCKVFGYIFDLFFEATRKFFNCYYSLGFALENVDFGSLNEIVEYSNAILCFEFLNFSILSIVQMRLIFRFDFGFVFRFQRFRSDSMQKNLQFFCENF</sequence>
<feature type="region of interest" description="Disordered" evidence="1">
    <location>
        <begin position="260"/>
        <end position="352"/>
    </location>
</feature>
<feature type="compositionally biased region" description="Pro residues" evidence="1">
    <location>
        <begin position="78"/>
        <end position="91"/>
    </location>
</feature>
<evidence type="ECO:0000313" key="2">
    <source>
        <dbReference type="EMBL" id="CAI5446747.1"/>
    </source>
</evidence>
<organism evidence="2 3">
    <name type="scientific">Caenorhabditis angaria</name>
    <dbReference type="NCBI Taxonomy" id="860376"/>
    <lineage>
        <taxon>Eukaryota</taxon>
        <taxon>Metazoa</taxon>
        <taxon>Ecdysozoa</taxon>
        <taxon>Nematoda</taxon>
        <taxon>Chromadorea</taxon>
        <taxon>Rhabditida</taxon>
        <taxon>Rhabditina</taxon>
        <taxon>Rhabditomorpha</taxon>
        <taxon>Rhabditoidea</taxon>
        <taxon>Rhabditidae</taxon>
        <taxon>Peloderinae</taxon>
        <taxon>Caenorhabditis</taxon>
    </lineage>
</organism>
<evidence type="ECO:0000313" key="3">
    <source>
        <dbReference type="Proteomes" id="UP001152747"/>
    </source>
</evidence>
<evidence type="ECO:0000256" key="1">
    <source>
        <dbReference type="SAM" id="MobiDB-lite"/>
    </source>
</evidence>
<name>A0A9P1IJN6_9PELO</name>
<comment type="caution">
    <text evidence="2">The sequence shown here is derived from an EMBL/GenBank/DDBJ whole genome shotgun (WGS) entry which is preliminary data.</text>
</comment>
<dbReference type="EMBL" id="CANHGI010000003">
    <property type="protein sequence ID" value="CAI5446747.1"/>
    <property type="molecule type" value="Genomic_DNA"/>
</dbReference>
<gene>
    <name evidence="2" type="ORF">CAMP_LOCUS9384</name>
</gene>
<protein>
    <submittedName>
        <fullName evidence="2">Uncharacterized protein</fullName>
    </submittedName>
</protein>
<accession>A0A9P1IJN6</accession>
<keyword evidence="3" id="KW-1185">Reference proteome</keyword>
<feature type="compositionally biased region" description="Low complexity" evidence="1">
    <location>
        <begin position="291"/>
        <end position="334"/>
    </location>
</feature>
<feature type="compositionally biased region" description="Acidic residues" evidence="1">
    <location>
        <begin position="24"/>
        <end position="39"/>
    </location>
</feature>
<feature type="region of interest" description="Disordered" evidence="1">
    <location>
        <begin position="1"/>
        <end position="117"/>
    </location>
</feature>
<dbReference type="AlphaFoldDB" id="A0A9P1IJN6"/>